<dbReference type="GO" id="GO:0016192">
    <property type="term" value="P:vesicle-mediated transport"/>
    <property type="evidence" value="ECO:0007669"/>
    <property type="project" value="TreeGrafter"/>
</dbReference>
<gene>
    <name evidence="2" type="ORF">CDL12_30352</name>
</gene>
<feature type="compositionally biased region" description="Basic and acidic residues" evidence="1">
    <location>
        <begin position="94"/>
        <end position="107"/>
    </location>
</feature>
<keyword evidence="3" id="KW-1185">Reference proteome</keyword>
<dbReference type="EMBL" id="NKXS01010634">
    <property type="protein sequence ID" value="PIM97180.1"/>
    <property type="molecule type" value="Genomic_DNA"/>
</dbReference>
<comment type="caution">
    <text evidence="2">The sequence shown here is derived from an EMBL/GenBank/DDBJ whole genome shotgun (WGS) entry which is preliminary data.</text>
</comment>
<dbReference type="Proteomes" id="UP000231279">
    <property type="component" value="Unassembled WGS sequence"/>
</dbReference>
<dbReference type="PANTHER" id="PTHR12847:SF9">
    <property type="entry name" value="NECAP-LIKE PROTEIN CG9132"/>
    <property type="match status" value="1"/>
</dbReference>
<name>A0A2G9FVT0_9LAMI</name>
<dbReference type="AlphaFoldDB" id="A0A2G9FVT0"/>
<feature type="region of interest" description="Disordered" evidence="1">
    <location>
        <begin position="44"/>
        <end position="134"/>
    </location>
</feature>
<dbReference type="STRING" id="429701.A0A2G9FVT0"/>
<dbReference type="OrthoDB" id="10265489at2759"/>
<evidence type="ECO:0000256" key="1">
    <source>
        <dbReference type="SAM" id="MobiDB-lite"/>
    </source>
</evidence>
<feature type="compositionally biased region" description="Low complexity" evidence="1">
    <location>
        <begin position="69"/>
        <end position="78"/>
    </location>
</feature>
<reference evidence="3" key="1">
    <citation type="journal article" date="2018" name="Gigascience">
        <title>Genome assembly of the Pink Ipe (Handroanthus impetiginosus, Bignoniaceae), a highly valued, ecologically keystone Neotropical timber forest tree.</title>
        <authorList>
            <person name="Silva-Junior O.B."/>
            <person name="Grattapaglia D."/>
            <person name="Novaes E."/>
            <person name="Collevatti R.G."/>
        </authorList>
    </citation>
    <scope>NUCLEOTIDE SEQUENCE [LARGE SCALE GENOMIC DNA]</scope>
    <source>
        <strain evidence="3">cv. UFG-1</strain>
    </source>
</reference>
<sequence length="134" mass="14573">MEQQYQQTSSVDYSLKDGETLVLQLKNKGAGGSVKSKFFELNNLSLEDKSKNKETSVGIKLPPPPAPLSPVAAPVHSPFRVPPNINLESSSEMKPSESEKHQSKESESESESSMNKEGSQDMPDDDFGDFQAAG</sequence>
<organism evidence="2 3">
    <name type="scientific">Handroanthus impetiginosus</name>
    <dbReference type="NCBI Taxonomy" id="429701"/>
    <lineage>
        <taxon>Eukaryota</taxon>
        <taxon>Viridiplantae</taxon>
        <taxon>Streptophyta</taxon>
        <taxon>Embryophyta</taxon>
        <taxon>Tracheophyta</taxon>
        <taxon>Spermatophyta</taxon>
        <taxon>Magnoliopsida</taxon>
        <taxon>eudicotyledons</taxon>
        <taxon>Gunneridae</taxon>
        <taxon>Pentapetalae</taxon>
        <taxon>asterids</taxon>
        <taxon>lamiids</taxon>
        <taxon>Lamiales</taxon>
        <taxon>Bignoniaceae</taxon>
        <taxon>Crescentiina</taxon>
        <taxon>Tabebuia alliance</taxon>
        <taxon>Handroanthus</taxon>
    </lineage>
</organism>
<evidence type="ECO:0000313" key="3">
    <source>
        <dbReference type="Proteomes" id="UP000231279"/>
    </source>
</evidence>
<dbReference type="GO" id="GO:0030125">
    <property type="term" value="C:clathrin vesicle coat"/>
    <property type="evidence" value="ECO:0007669"/>
    <property type="project" value="TreeGrafter"/>
</dbReference>
<dbReference type="PANTHER" id="PTHR12847">
    <property type="entry name" value="ATP-BINDING CASSETTE ABC TRANSPORTER-RELATED"/>
    <property type="match status" value="1"/>
</dbReference>
<protein>
    <submittedName>
        <fullName evidence="2">Uncharacterized protein</fullName>
    </submittedName>
</protein>
<accession>A0A2G9FVT0</accession>
<evidence type="ECO:0000313" key="2">
    <source>
        <dbReference type="EMBL" id="PIM97180.1"/>
    </source>
</evidence>
<proteinExistence type="predicted"/>